<dbReference type="Gene3D" id="6.10.20.40">
    <property type="entry name" value="TEA/ATTS domain"/>
    <property type="match status" value="1"/>
</dbReference>
<evidence type="ECO:0000256" key="1">
    <source>
        <dbReference type="ARBA" id="ARBA00008421"/>
    </source>
</evidence>
<organism evidence="5 6">
    <name type="scientific">Moniliophthora roreri</name>
    <name type="common">Frosty pod rot fungus</name>
    <name type="synonym">Monilia roreri</name>
    <dbReference type="NCBI Taxonomy" id="221103"/>
    <lineage>
        <taxon>Eukaryota</taxon>
        <taxon>Fungi</taxon>
        <taxon>Dikarya</taxon>
        <taxon>Basidiomycota</taxon>
        <taxon>Agaricomycotina</taxon>
        <taxon>Agaricomycetes</taxon>
        <taxon>Agaricomycetidae</taxon>
        <taxon>Agaricales</taxon>
        <taxon>Marasmiineae</taxon>
        <taxon>Marasmiaceae</taxon>
        <taxon>Moniliophthora</taxon>
    </lineage>
</organism>
<accession>A0A0W0F8Z6</accession>
<evidence type="ECO:0000313" key="5">
    <source>
        <dbReference type="EMBL" id="KTB32819.1"/>
    </source>
</evidence>
<feature type="DNA-binding region" description="TEA" evidence="2">
    <location>
        <begin position="20"/>
        <end position="94"/>
    </location>
</feature>
<reference evidence="5 6" key="1">
    <citation type="submission" date="2015-12" db="EMBL/GenBank/DDBJ databases">
        <title>Draft genome sequence of Moniliophthora roreri, the causal agent of frosty pod rot of cacao.</title>
        <authorList>
            <person name="Aime M.C."/>
            <person name="Diaz-Valderrama J.R."/>
            <person name="Kijpornyongpan T."/>
            <person name="Phillips-Mora W."/>
        </authorList>
    </citation>
    <scope>NUCLEOTIDE SEQUENCE [LARGE SCALE GENOMIC DNA]</scope>
    <source>
        <strain evidence="5 6">MCA 2952</strain>
    </source>
</reference>
<name>A0A0W0F8Z6_MONRR</name>
<dbReference type="InterPro" id="IPR038096">
    <property type="entry name" value="TEA/ATTS_sf"/>
</dbReference>
<evidence type="ECO:0000256" key="3">
    <source>
        <dbReference type="SAM" id="MobiDB-lite"/>
    </source>
</evidence>
<feature type="compositionally biased region" description="Polar residues" evidence="3">
    <location>
        <begin position="351"/>
        <end position="382"/>
    </location>
</feature>
<evidence type="ECO:0000313" key="6">
    <source>
        <dbReference type="Proteomes" id="UP000054988"/>
    </source>
</evidence>
<dbReference type="AlphaFoldDB" id="A0A0W0F8Z6"/>
<dbReference type="GO" id="GO:0003700">
    <property type="term" value="F:DNA-binding transcription factor activity"/>
    <property type="evidence" value="ECO:0007669"/>
    <property type="project" value="InterPro"/>
</dbReference>
<dbReference type="Pfam" id="PF01285">
    <property type="entry name" value="TEA"/>
    <property type="match status" value="1"/>
</dbReference>
<evidence type="ECO:0000259" key="4">
    <source>
        <dbReference type="PROSITE" id="PS51088"/>
    </source>
</evidence>
<dbReference type="EMBL" id="LATX01002203">
    <property type="protein sequence ID" value="KTB32819.1"/>
    <property type="molecule type" value="Genomic_DNA"/>
</dbReference>
<dbReference type="InterPro" id="IPR000818">
    <property type="entry name" value="TEA/ATTS_dom"/>
</dbReference>
<sequence>MSPSQSSLTPARKHRKLLKDGSGEEVWPEAVEKLFTQGLEAYWESPYASCSATGGRSRWRNQFLVDHLANNNIIRTKKQVASHLQVLRGMWKGQKEYRLVAGVDEHYQMKSEDESADDSEFSSPASMVSFNASLPDSPYSAPTTVDSSPAFNTNVKMEDSHDMFHGLSQSMSNYTSLPQAPVALQPNSLANIPAEIHEPHRVTSFTLYSGTSSPFCISVDQLLPLPPPPERLTPAVVKILLSPNHSRFEVEVEVSEMCSSGYSLVKYYKGGHKVEEVRNGMEIERITLGKPLFKAGIVSFGESTSITHEFVFNGEILMYLVYELDLASNAVPFKLERWQRYGAGKIAKSLGNASSAKNPESTSASPLTSTHAMSDPMCQSRNRAGPTKPVSNSFYSISPSFSHPTMNSLSPTASYSSFSPAYSSMSAPHLATSASASTASMYPTMPSISHSSSWSISPSTSSYVPVSPACSISPQTSPMSPSFSSLPYSPRPSMPSSSSMGPFHAPLGTGASSSMAPPGFDADVFGSGMHH</sequence>
<feature type="domain" description="TEA" evidence="4">
    <location>
        <begin position="20"/>
        <end position="94"/>
    </location>
</feature>
<dbReference type="Proteomes" id="UP000054988">
    <property type="component" value="Unassembled WGS sequence"/>
</dbReference>
<dbReference type="eggNOG" id="ENOG502SHV7">
    <property type="taxonomic scope" value="Eukaryota"/>
</dbReference>
<feature type="region of interest" description="Disordered" evidence="3">
    <location>
        <begin position="351"/>
        <end position="389"/>
    </location>
</feature>
<comment type="caution">
    <text evidence="5">The sequence shown here is derived from an EMBL/GenBank/DDBJ whole genome shotgun (WGS) entry which is preliminary data.</text>
</comment>
<dbReference type="SMART" id="SM00426">
    <property type="entry name" value="TEA"/>
    <property type="match status" value="1"/>
</dbReference>
<feature type="region of interest" description="Disordered" evidence="3">
    <location>
        <begin position="1"/>
        <end position="22"/>
    </location>
</feature>
<gene>
    <name evidence="5" type="ORF">WG66_14622</name>
</gene>
<feature type="region of interest" description="Disordered" evidence="3">
    <location>
        <begin position="475"/>
        <end position="517"/>
    </location>
</feature>
<evidence type="ECO:0000256" key="2">
    <source>
        <dbReference type="PROSITE-ProRule" id="PRU00505"/>
    </source>
</evidence>
<dbReference type="PROSITE" id="PS51088">
    <property type="entry name" value="TEA_2"/>
    <property type="match status" value="1"/>
</dbReference>
<comment type="similarity">
    <text evidence="1">Belongs to the TEC1 family.</text>
</comment>
<protein>
    <recommendedName>
        <fullName evidence="4">TEA domain-containing protein</fullName>
    </recommendedName>
</protein>
<proteinExistence type="inferred from homology"/>